<dbReference type="AlphaFoldDB" id="A0A0C2SE03"/>
<sequence length="66" mass="7778">MRGLINIWIKPRLQEEYGEELERIPLDENEIIQNVTYPGVLGEHAKVHPLKLKPDWCKSLPSSIWR</sequence>
<dbReference type="EMBL" id="JXRP01000006">
    <property type="protein sequence ID" value="KIL52184.1"/>
    <property type="molecule type" value="Genomic_DNA"/>
</dbReference>
<name>A0A0C2SE03_9BACL</name>
<dbReference type="Proteomes" id="UP000031938">
    <property type="component" value="Unassembled WGS sequence"/>
</dbReference>
<dbReference type="STRING" id="889306.KP78_05540"/>
<evidence type="ECO:0000313" key="2">
    <source>
        <dbReference type="Proteomes" id="UP000031938"/>
    </source>
</evidence>
<dbReference type="OrthoDB" id="3239593at2"/>
<protein>
    <submittedName>
        <fullName evidence="1">Uncharacterized protein</fullName>
    </submittedName>
</protein>
<comment type="caution">
    <text evidence="1">The sequence shown here is derived from an EMBL/GenBank/DDBJ whole genome shotgun (WGS) entry which is preliminary data.</text>
</comment>
<keyword evidence="2" id="KW-1185">Reference proteome</keyword>
<proteinExistence type="predicted"/>
<reference evidence="1 2" key="1">
    <citation type="submission" date="2015-01" db="EMBL/GenBank/DDBJ databases">
        <title>Genome sequencing of Jeotgalibacillus soli.</title>
        <authorList>
            <person name="Goh K.M."/>
            <person name="Chan K.-G."/>
            <person name="Yaakop A.S."/>
            <person name="Ee R."/>
            <person name="Gan H.M."/>
            <person name="Chan C.S."/>
        </authorList>
    </citation>
    <scope>NUCLEOTIDE SEQUENCE [LARGE SCALE GENOMIC DNA]</scope>
    <source>
        <strain evidence="1 2">P9</strain>
    </source>
</reference>
<accession>A0A0C2SE03</accession>
<organism evidence="1 2">
    <name type="scientific">Jeotgalibacillus soli</name>
    <dbReference type="NCBI Taxonomy" id="889306"/>
    <lineage>
        <taxon>Bacteria</taxon>
        <taxon>Bacillati</taxon>
        <taxon>Bacillota</taxon>
        <taxon>Bacilli</taxon>
        <taxon>Bacillales</taxon>
        <taxon>Caryophanaceae</taxon>
        <taxon>Jeotgalibacillus</taxon>
    </lineage>
</organism>
<dbReference type="PATRIC" id="fig|889306.3.peg.553"/>
<dbReference type="RefSeq" id="WP_041085995.1">
    <property type="nucleotide sequence ID" value="NZ_JXRP01000006.1"/>
</dbReference>
<gene>
    <name evidence="1" type="ORF">KP78_05540</name>
</gene>
<evidence type="ECO:0000313" key="1">
    <source>
        <dbReference type="EMBL" id="KIL52184.1"/>
    </source>
</evidence>